<protein>
    <recommendedName>
        <fullName evidence="4">Transporter</fullName>
    </recommendedName>
</protein>
<dbReference type="EMBL" id="CP011280">
    <property type="protein sequence ID" value="AKC95563.1"/>
    <property type="molecule type" value="Genomic_DNA"/>
</dbReference>
<dbReference type="STRING" id="187101.VC03_03380"/>
<gene>
    <name evidence="2" type="ORF">VC03_03380</name>
</gene>
<accession>A0A0E3UUS3</accession>
<dbReference type="HOGENOM" id="CLU_741659_0_0_0"/>
<dbReference type="RefSeq" id="WP_046328669.1">
    <property type="nucleotide sequence ID" value="NZ_CP011280.1"/>
</dbReference>
<name>A0A0E3UUS3_9FUSO</name>
<evidence type="ECO:0000313" key="2">
    <source>
        <dbReference type="EMBL" id="AKC95563.1"/>
    </source>
</evidence>
<keyword evidence="1" id="KW-0732">Signal</keyword>
<evidence type="ECO:0008006" key="4">
    <source>
        <dbReference type="Google" id="ProtNLM"/>
    </source>
</evidence>
<evidence type="ECO:0000256" key="1">
    <source>
        <dbReference type="SAM" id="SignalP"/>
    </source>
</evidence>
<feature type="signal peptide" evidence="1">
    <location>
        <begin position="1"/>
        <end position="19"/>
    </location>
</feature>
<keyword evidence="3" id="KW-1185">Reference proteome</keyword>
<sequence>MKTRFIVFSLTLIPYITLANIPTPPNFTKYEKQKRLGAKLYDFNDVNEEFNLDFDTNNKFSFKNTVTFGVLSYSLGYNQDHNQGLSNTIGISKNLKDFFLSKKYLSINEYYENKERVLEEYNNILDIYSNLIIKKHELEYLSEMINKLNSDRKIFKTEYSVGKISKIDYESLLVDLLTFQEKIESTKDEANDLLDQLHEYGYNESIENIEDFDIKEVDNEKIEKYVREQNEKHHIQEELAKQYRIHKLLPDMNLYSTYTFESKNFGIGFRVNKSFKVDGSDITEAKMGYVKKAKVLTSNDILKKYNALMRYNRVLEQKLSLQEKIYKINKVKYSVGNISYKDLTDSKIKENDARIELLKNKNNIALFFLKKGM</sequence>
<dbReference type="OrthoDB" id="95203at2"/>
<reference evidence="2 3" key="1">
    <citation type="journal article" date="2012" name="BMC Genomics">
        <title>Genomic sequence analysis and characterization of Sneathia amnii sp. nov.</title>
        <authorList>
            <consortium name="Vaginal Microbiome Consortium (additional members)"/>
            <person name="Harwich M.D.Jr."/>
            <person name="Serrano M.G."/>
            <person name="Fettweis J.M."/>
            <person name="Alves J.M."/>
            <person name="Reimers M.A."/>
            <person name="Buck G.A."/>
            <person name="Jefferson K.K."/>
        </authorList>
    </citation>
    <scope>NUCLEOTIDE SEQUENCE [LARGE SCALE GENOMIC DNA]</scope>
    <source>
        <strain evidence="2 3">SN35</strain>
    </source>
</reference>
<dbReference type="PATRIC" id="fig|1069640.6.peg.666"/>
<dbReference type="KEGG" id="sns:VC03_03380"/>
<evidence type="ECO:0000313" key="3">
    <source>
        <dbReference type="Proteomes" id="UP000033103"/>
    </source>
</evidence>
<dbReference type="AlphaFoldDB" id="A0A0E3UUS3"/>
<organism evidence="2 3">
    <name type="scientific">Sneathia vaginalis</name>
    <dbReference type="NCBI Taxonomy" id="187101"/>
    <lineage>
        <taxon>Bacteria</taxon>
        <taxon>Fusobacteriati</taxon>
        <taxon>Fusobacteriota</taxon>
        <taxon>Fusobacteriia</taxon>
        <taxon>Fusobacteriales</taxon>
        <taxon>Leptotrichiaceae</taxon>
        <taxon>Sneathia</taxon>
    </lineage>
</organism>
<feature type="chain" id="PRO_5002413081" description="Transporter" evidence="1">
    <location>
        <begin position="20"/>
        <end position="373"/>
    </location>
</feature>
<dbReference type="SUPFAM" id="SSF56954">
    <property type="entry name" value="Outer membrane efflux proteins (OEP)"/>
    <property type="match status" value="1"/>
</dbReference>
<dbReference type="Proteomes" id="UP000033103">
    <property type="component" value="Chromosome"/>
</dbReference>
<proteinExistence type="predicted"/>
<dbReference type="Gene3D" id="1.20.1600.10">
    <property type="entry name" value="Outer membrane efflux proteins (OEP)"/>
    <property type="match status" value="1"/>
</dbReference>